<evidence type="ECO:0000256" key="5">
    <source>
        <dbReference type="ARBA" id="ARBA00022801"/>
    </source>
</evidence>
<dbReference type="GO" id="GO:0005524">
    <property type="term" value="F:ATP binding"/>
    <property type="evidence" value="ECO:0007669"/>
    <property type="project" value="UniProtKB-UniRule"/>
</dbReference>
<dbReference type="GO" id="GO:0043022">
    <property type="term" value="F:ribosome binding"/>
    <property type="evidence" value="ECO:0007669"/>
    <property type="project" value="UniProtKB-UniRule"/>
</dbReference>
<dbReference type="CDD" id="cd03221">
    <property type="entry name" value="ABCF_EF-3"/>
    <property type="match status" value="2"/>
</dbReference>
<dbReference type="HOGENOM" id="CLU_000604_36_0_7"/>
<dbReference type="KEGG" id="daf:Desaf_0302"/>
<evidence type="ECO:0000256" key="2">
    <source>
        <dbReference type="ARBA" id="ARBA00022737"/>
    </source>
</evidence>
<dbReference type="PROSITE" id="PS50893">
    <property type="entry name" value="ABC_TRANSPORTER_2"/>
    <property type="match status" value="2"/>
</dbReference>
<evidence type="ECO:0000256" key="11">
    <source>
        <dbReference type="HAMAP-Rule" id="MF_00848"/>
    </source>
</evidence>
<reference evidence="14 15" key="1">
    <citation type="journal article" date="2011" name="J. Bacteriol.">
        <title>Genome sequence of the mercury-methylating and pleomorphic Desulfovibrio africanus Strain Walvis Bay.</title>
        <authorList>
            <person name="Brown S.D."/>
            <person name="Wall J.D."/>
            <person name="Kucken A.M."/>
            <person name="Gilmour C.C."/>
            <person name="Podar M."/>
            <person name="Brandt C.C."/>
            <person name="Teshima H."/>
            <person name="Detter J.C."/>
            <person name="Han C.S."/>
            <person name="Land M.L."/>
            <person name="Lucas S."/>
            <person name="Han J."/>
            <person name="Pennacchio L."/>
            <person name="Nolan M."/>
            <person name="Pitluck S."/>
            <person name="Woyke T."/>
            <person name="Goodwin L."/>
            <person name="Palumbo A.V."/>
            <person name="Elias D.A."/>
        </authorList>
    </citation>
    <scope>NUCLEOTIDE SEQUENCE [LARGE SCALE GENOMIC DNA]</scope>
    <source>
        <strain evidence="14 15">Walvis Bay</strain>
    </source>
</reference>
<evidence type="ECO:0000256" key="6">
    <source>
        <dbReference type="ARBA" id="ARBA00022840"/>
    </source>
</evidence>
<dbReference type="RefSeq" id="WP_014258515.1">
    <property type="nucleotide sequence ID" value="NC_016629.1"/>
</dbReference>
<dbReference type="InterPro" id="IPR043686">
    <property type="entry name" value="Uup"/>
</dbReference>
<dbReference type="InterPro" id="IPR017871">
    <property type="entry name" value="ABC_transporter-like_CS"/>
</dbReference>
<keyword evidence="6 11" id="KW-0067">ATP-binding</keyword>
<evidence type="ECO:0000259" key="13">
    <source>
        <dbReference type="PROSITE" id="PS50893"/>
    </source>
</evidence>
<keyword evidence="8 11" id="KW-0234">DNA repair</keyword>
<dbReference type="AlphaFoldDB" id="F3YU53"/>
<dbReference type="FunFam" id="3.40.50.300:FF:000011">
    <property type="entry name" value="Putative ABC transporter ATP-binding component"/>
    <property type="match status" value="1"/>
</dbReference>
<dbReference type="Gene3D" id="3.40.50.300">
    <property type="entry name" value="P-loop containing nucleotide triphosphate hydrolases"/>
    <property type="match status" value="2"/>
</dbReference>
<keyword evidence="1 11" id="KW-0963">Cytoplasm</keyword>
<sequence>MAVLSARGVLLAFSGQPVLDGVNLTLEEGERVCLLGRNGAGKSSLMAILAGQAKPDSGEVHRAQGLRTGLLPQDVPPDLGGTVFEVVTSGLGEKGELGRRMAEHHRLARELAANQTDAALSAKLALELAKLERALEAAGGFEALRQVDTAVSKLGLDPDAEFTTLSGGLQRRTLLARALAGDPDVLFLDEPTNHLDLDSIAWLEDFLLRRRGSLFFVTHDRAFLRRLATRIVELDRGQLTSWACDYDTYLERRAAQLEAESSERAKFDKKLAQEEVWIRTGIKARRTRDMGRVRRLVDMRRERAARRERVGSAQLLAQEADRSGKLVAELEHVSFTYDGRPVIQDLTTVVTRGDKLGIIGPNGAGKTTLLHLLLGRLQPTSGTVRLGTNMQVAYFDQLRAELDHDKSVKDNVAGGNDQVIVNGQPVHVLGWLRNFLFSADRARIPVRLLSGGERNRLLLAKLFARPCNVLVMDEPTNDLDLETLELLEDLLADFSGTLLLVSHDRAFLNNVVTSTLAFEGNGRVVEYAGGYDDWLSQRQATLQAKSAAQRVPDDEAAAKSAASRGPRKLSFKEKAEAETRRKELAELPAHIEALETEQAELNARLSSPGLYSDPQSVQKVQARMAEIESGLDRALARWEELESAQRVFDAALASGEVRE</sequence>
<evidence type="ECO:0000256" key="10">
    <source>
        <dbReference type="ARBA" id="ARBA00061478"/>
    </source>
</evidence>
<feature type="region of interest" description="Disordered" evidence="12">
    <location>
        <begin position="547"/>
        <end position="575"/>
    </location>
</feature>
<name>F3YU53_DESAF</name>
<dbReference type="GO" id="GO:0006281">
    <property type="term" value="P:DNA repair"/>
    <property type="evidence" value="ECO:0007669"/>
    <property type="project" value="UniProtKB-KW"/>
</dbReference>
<dbReference type="FunFam" id="3.40.50.300:FF:000309">
    <property type="entry name" value="ABC transporter ATP-binding protein"/>
    <property type="match status" value="1"/>
</dbReference>
<evidence type="ECO:0000256" key="12">
    <source>
        <dbReference type="SAM" id="MobiDB-lite"/>
    </source>
</evidence>
<feature type="domain" description="ABC transporter" evidence="13">
    <location>
        <begin position="4"/>
        <end position="261"/>
    </location>
</feature>
<dbReference type="PROSITE" id="PS00211">
    <property type="entry name" value="ABC_TRANSPORTER_1"/>
    <property type="match status" value="1"/>
</dbReference>
<organism evidence="14 15">
    <name type="scientific">Desulfocurvibacter africanus subsp. africanus str. Walvis Bay</name>
    <dbReference type="NCBI Taxonomy" id="690850"/>
    <lineage>
        <taxon>Bacteria</taxon>
        <taxon>Pseudomonadati</taxon>
        <taxon>Thermodesulfobacteriota</taxon>
        <taxon>Desulfovibrionia</taxon>
        <taxon>Desulfovibrionales</taxon>
        <taxon>Desulfovibrionaceae</taxon>
        <taxon>Desulfocurvibacter</taxon>
    </lineage>
</organism>
<keyword evidence="15" id="KW-1185">Reference proteome</keyword>
<dbReference type="Pfam" id="PF00005">
    <property type="entry name" value="ABC_tran"/>
    <property type="match status" value="2"/>
</dbReference>
<dbReference type="InterPro" id="IPR032524">
    <property type="entry name" value="ABC_tran_C"/>
</dbReference>
<dbReference type="InterPro" id="IPR032781">
    <property type="entry name" value="ABC_tran_Xtn"/>
</dbReference>
<dbReference type="EC" id="3.6.1.-" evidence="11"/>
<feature type="binding site" evidence="11">
    <location>
        <begin position="360"/>
        <end position="367"/>
    </location>
    <ligand>
        <name>ATP</name>
        <dbReference type="ChEBI" id="CHEBI:30616"/>
        <label>2</label>
    </ligand>
</feature>
<gene>
    <name evidence="11" type="primary">uup</name>
    <name evidence="14" type="ORF">Desaf_0302</name>
</gene>
<evidence type="ECO:0000256" key="9">
    <source>
        <dbReference type="ARBA" id="ARBA00049360"/>
    </source>
</evidence>
<dbReference type="SMART" id="SM00382">
    <property type="entry name" value="AAA"/>
    <property type="match status" value="2"/>
</dbReference>
<dbReference type="Pfam" id="PF12848">
    <property type="entry name" value="ABC_tran_Xtn"/>
    <property type="match status" value="1"/>
</dbReference>
<feature type="binding site" evidence="11">
    <location>
        <begin position="36"/>
        <end position="43"/>
    </location>
    <ligand>
        <name>ATP</name>
        <dbReference type="ChEBI" id="CHEBI:30616"/>
        <label>1</label>
    </ligand>
</feature>
<dbReference type="GO" id="GO:0003677">
    <property type="term" value="F:DNA binding"/>
    <property type="evidence" value="ECO:0007669"/>
    <property type="project" value="UniProtKB-UniRule"/>
</dbReference>
<dbReference type="GO" id="GO:0005737">
    <property type="term" value="C:cytoplasm"/>
    <property type="evidence" value="ECO:0007669"/>
    <property type="project" value="UniProtKB-SubCell"/>
</dbReference>
<evidence type="ECO:0000313" key="15">
    <source>
        <dbReference type="Proteomes" id="UP000007844"/>
    </source>
</evidence>
<dbReference type="InterPro" id="IPR051309">
    <property type="entry name" value="ABCF_ATPase"/>
</dbReference>
<keyword evidence="7 11" id="KW-0238">DNA-binding</keyword>
<dbReference type="SUPFAM" id="SSF52540">
    <property type="entry name" value="P-loop containing nucleoside triphosphate hydrolases"/>
    <property type="match status" value="2"/>
</dbReference>
<evidence type="ECO:0000256" key="7">
    <source>
        <dbReference type="ARBA" id="ARBA00023125"/>
    </source>
</evidence>
<dbReference type="Proteomes" id="UP000007844">
    <property type="component" value="Chromosome"/>
</dbReference>
<evidence type="ECO:0000313" key="14">
    <source>
        <dbReference type="EMBL" id="EGJ48659.1"/>
    </source>
</evidence>
<dbReference type="PANTHER" id="PTHR42855">
    <property type="entry name" value="ABC TRANSPORTER ATP-BINDING SUBUNIT"/>
    <property type="match status" value="1"/>
</dbReference>
<dbReference type="InterPro" id="IPR003439">
    <property type="entry name" value="ABC_transporter-like_ATP-bd"/>
</dbReference>
<comment type="similarity">
    <text evidence="10 11">Belongs to the ABC transporter superfamily. ABCF family. Uup subfamily.</text>
</comment>
<keyword evidence="4 11" id="KW-0227">DNA damage</keyword>
<dbReference type="InterPro" id="IPR003593">
    <property type="entry name" value="AAA+_ATPase"/>
</dbReference>
<comment type="subcellular location">
    <subcellularLocation>
        <location evidence="11">Cytoplasm</location>
    </subcellularLocation>
    <text evidence="11">Associates with ribosomes.</text>
</comment>
<dbReference type="PANTHER" id="PTHR42855:SF1">
    <property type="entry name" value="ABC TRANSPORTER DOMAIN-CONTAINING PROTEIN"/>
    <property type="match status" value="1"/>
</dbReference>
<comment type="function">
    <text evidence="11">Probably plays a role in ribosome assembly or function. May be involved in resolution of branched DNA intermediates that result from template switching in postreplication gaps. Binds DNA and has ATPase activity.</text>
</comment>
<keyword evidence="5 11" id="KW-0378">Hydrolase</keyword>
<feature type="domain" description="ABC transporter" evidence="13">
    <location>
        <begin position="328"/>
        <end position="547"/>
    </location>
</feature>
<evidence type="ECO:0000256" key="1">
    <source>
        <dbReference type="ARBA" id="ARBA00022490"/>
    </source>
</evidence>
<proteinExistence type="inferred from homology"/>
<dbReference type="eggNOG" id="COG0488">
    <property type="taxonomic scope" value="Bacteria"/>
</dbReference>
<dbReference type="InterPro" id="IPR037118">
    <property type="entry name" value="Val-tRNA_synth_C_sf"/>
</dbReference>
<evidence type="ECO:0000256" key="8">
    <source>
        <dbReference type="ARBA" id="ARBA00023204"/>
    </source>
</evidence>
<dbReference type="Gene3D" id="1.10.287.380">
    <property type="entry name" value="Valyl-tRNA synthetase, C-terminal domain"/>
    <property type="match status" value="1"/>
</dbReference>
<protein>
    <recommendedName>
        <fullName evidence="11">ATP-binding protein Uup</fullName>
        <ecNumber evidence="11">3.6.1.-</ecNumber>
    </recommendedName>
</protein>
<evidence type="ECO:0000256" key="4">
    <source>
        <dbReference type="ARBA" id="ARBA00022763"/>
    </source>
</evidence>
<dbReference type="GO" id="GO:0016887">
    <property type="term" value="F:ATP hydrolysis activity"/>
    <property type="evidence" value="ECO:0007669"/>
    <property type="project" value="UniProtKB-UniRule"/>
</dbReference>
<dbReference type="EMBL" id="CP003221">
    <property type="protein sequence ID" value="EGJ48659.1"/>
    <property type="molecule type" value="Genomic_DNA"/>
</dbReference>
<keyword evidence="3 11" id="KW-0547">Nucleotide-binding</keyword>
<dbReference type="InterPro" id="IPR027417">
    <property type="entry name" value="P-loop_NTPase"/>
</dbReference>
<dbReference type="HAMAP" id="MF_00848">
    <property type="entry name" value="Uup"/>
    <property type="match status" value="1"/>
</dbReference>
<comment type="catalytic activity">
    <reaction evidence="9 11">
        <text>ATP + H2O = ADP + phosphate + H(+)</text>
        <dbReference type="Rhea" id="RHEA:13065"/>
        <dbReference type="ChEBI" id="CHEBI:15377"/>
        <dbReference type="ChEBI" id="CHEBI:15378"/>
        <dbReference type="ChEBI" id="CHEBI:30616"/>
        <dbReference type="ChEBI" id="CHEBI:43474"/>
        <dbReference type="ChEBI" id="CHEBI:456216"/>
    </reaction>
</comment>
<evidence type="ECO:0000256" key="3">
    <source>
        <dbReference type="ARBA" id="ARBA00022741"/>
    </source>
</evidence>
<dbReference type="Pfam" id="PF16326">
    <property type="entry name" value="ABC_tran_CTD"/>
    <property type="match status" value="1"/>
</dbReference>
<dbReference type="STRING" id="690850.Desaf_0302"/>
<accession>F3YU53</accession>
<keyword evidence="2 11" id="KW-0677">Repeat</keyword>